<organism evidence="3 4">
    <name type="scientific">Streptomyces katsurahamanus</name>
    <dbReference type="NCBI Taxonomy" id="2577098"/>
    <lineage>
        <taxon>Bacteria</taxon>
        <taxon>Bacillati</taxon>
        <taxon>Actinomycetota</taxon>
        <taxon>Actinomycetes</taxon>
        <taxon>Kitasatosporales</taxon>
        <taxon>Streptomycetaceae</taxon>
        <taxon>Streptomyces</taxon>
    </lineage>
</organism>
<dbReference type="Proteomes" id="UP000460558">
    <property type="component" value="Unassembled WGS sequence"/>
</dbReference>
<feature type="compositionally biased region" description="Basic and acidic residues" evidence="1">
    <location>
        <begin position="23"/>
        <end position="44"/>
    </location>
</feature>
<proteinExistence type="predicted"/>
<dbReference type="InterPro" id="IPR011050">
    <property type="entry name" value="Pectin_lyase_fold/virulence"/>
</dbReference>
<dbReference type="InterPro" id="IPR012334">
    <property type="entry name" value="Pectin_lyas_fold"/>
</dbReference>
<dbReference type="Gene3D" id="2.160.20.10">
    <property type="entry name" value="Single-stranded right-handed beta-helix, Pectin lyase-like"/>
    <property type="match status" value="1"/>
</dbReference>
<protein>
    <recommendedName>
        <fullName evidence="2">Rhamnogalacturonase A/B/Epimerase-like pectate lyase domain-containing protein</fullName>
    </recommendedName>
</protein>
<reference evidence="3 4" key="1">
    <citation type="submission" date="2019-06" db="EMBL/GenBank/DDBJ databases">
        <title>Comparative genomics and metabolomics analyses of clavulanic acid producing Streptomyces species provides insight into specialized metabolism and evolution of beta-lactam biosynthetic gene clusters.</title>
        <authorList>
            <person name="Moore M.A."/>
            <person name="Cruz-Morales P."/>
            <person name="Barona Gomez F."/>
            <person name="Kapil T."/>
        </authorList>
    </citation>
    <scope>NUCLEOTIDE SEQUENCE [LARGE SCALE GENOMIC DNA]</scope>
    <source>
        <strain evidence="3 4">T-272</strain>
    </source>
</reference>
<evidence type="ECO:0000313" key="3">
    <source>
        <dbReference type="EMBL" id="MQS38508.1"/>
    </source>
</evidence>
<comment type="caution">
    <text evidence="3">The sequence shown here is derived from an EMBL/GenBank/DDBJ whole genome shotgun (WGS) entry which is preliminary data.</text>
</comment>
<name>A0ABW9NYY4_9ACTN</name>
<dbReference type="SUPFAM" id="SSF51126">
    <property type="entry name" value="Pectin lyase-like"/>
    <property type="match status" value="1"/>
</dbReference>
<sequence>MIASGLPDSVPTWSGRPSISRPVEGETPRMSRAERSTHRSDEGGLTRRAAFLAGAATAAPAALALGGGSAHAAEPVPPARGWIDVTDALYGAKGDDVADDGPALQKAFDACKEGGTVYLPAGEYRTAQMLHINKRNITIRGSHAARWPYRAGAPSCIKPHGSFIGKALLRIQDKEEVPGRTEDIDGVRLVDLAFNGTRHEGGGVAGGVNGLYSTGQVRDLRIEGCTFWTFTGHCVNVAPYTRQDGRKSFAKGWRLTEVTCWNTRGDDVNGFHLDSLTDAQLTDCLAGDTATGFYHVAPGDVTYTSCRSVFNRKYGYHVDRYCDGVIYNGCSTDRNGSDGWLLTARGGNNRPVLLSGCYARRDGHSPVAPDTGTGLRVKGASATALHPPVVLSGFVATTGVSDENDGPRSPVHGVHYTQGRFLGIGGGFLEGTEAGLHDVPERRAKVDASVQVQRYTAPLP</sequence>
<dbReference type="InterPro" id="IPR024535">
    <property type="entry name" value="RHGA/B-epi-like_pectate_lyase"/>
</dbReference>
<evidence type="ECO:0000259" key="2">
    <source>
        <dbReference type="Pfam" id="PF12708"/>
    </source>
</evidence>
<feature type="domain" description="Rhamnogalacturonase A/B/Epimerase-like pectate lyase" evidence="2">
    <location>
        <begin position="82"/>
        <end position="142"/>
    </location>
</feature>
<gene>
    <name evidence="3" type="ORF">FFZ77_23770</name>
</gene>
<evidence type="ECO:0000313" key="4">
    <source>
        <dbReference type="Proteomes" id="UP000460558"/>
    </source>
</evidence>
<evidence type="ECO:0000256" key="1">
    <source>
        <dbReference type="SAM" id="MobiDB-lite"/>
    </source>
</evidence>
<accession>A0ABW9NYY4</accession>
<dbReference type="EMBL" id="VDEQ01000265">
    <property type="protein sequence ID" value="MQS38508.1"/>
    <property type="molecule type" value="Genomic_DNA"/>
</dbReference>
<dbReference type="Pfam" id="PF12708">
    <property type="entry name" value="Pect-lyase_RHGA_epim"/>
    <property type="match status" value="1"/>
</dbReference>
<keyword evidence="4" id="KW-1185">Reference proteome</keyword>
<feature type="region of interest" description="Disordered" evidence="1">
    <location>
        <begin position="1"/>
        <end position="44"/>
    </location>
</feature>